<feature type="domain" description="Helicase C-terminal" evidence="20">
    <location>
        <begin position="241"/>
        <end position="401"/>
    </location>
</feature>
<dbReference type="AlphaFoldDB" id="A0A8J5QVE8"/>
<keyword evidence="7 17" id="KW-0347">Helicase</keyword>
<feature type="compositionally biased region" description="Low complexity" evidence="18">
    <location>
        <begin position="516"/>
        <end position="527"/>
    </location>
</feature>
<dbReference type="PROSITE" id="PS00039">
    <property type="entry name" value="DEAD_ATP_HELICASE"/>
    <property type="match status" value="1"/>
</dbReference>
<comment type="similarity">
    <text evidence="12">Belongs to the DEAD box helicase family. DDX6/DHH1 subfamily.</text>
</comment>
<evidence type="ECO:0000256" key="9">
    <source>
        <dbReference type="ARBA" id="ARBA00022840"/>
    </source>
</evidence>
<keyword evidence="4" id="KW-0507">mRNA processing</keyword>
<accession>A0A8J5QVE8</accession>
<feature type="region of interest" description="Disordered" evidence="18">
    <location>
        <begin position="414"/>
        <end position="540"/>
    </location>
</feature>
<evidence type="ECO:0000256" key="3">
    <source>
        <dbReference type="ARBA" id="ARBA00022490"/>
    </source>
</evidence>
<keyword evidence="8" id="KW-0813">Transport</keyword>
<evidence type="ECO:0000256" key="14">
    <source>
        <dbReference type="ARBA" id="ARBA00040448"/>
    </source>
</evidence>
<evidence type="ECO:0000256" key="1">
    <source>
        <dbReference type="ARBA" id="ARBA00004201"/>
    </source>
</evidence>
<sequence>MSDQNWKQNLNLPARDTRPQTEDVLNTKGKTFEEFNLKRELLMGIFEAGFEKPSPIQEESIPMALAGRDILARAKNGTGKTASFVIPCLQQIKPKLNKIQALILVPTRELALQTSQVVRTLGKHLGIQCMVTTGGTSLRDDIVRLNDPVHILVGTPGRVLDLASRKVVDLSECPVFVMDEADKMLSREFKGIIEQILEFFPENRQALLFSATFPLAVKSFMDQHLNKPYEINLMDELTLRGISQFYAFVEEKQKLHCLNTLFSKLQINQSIIFCNSTNRVELLAKKITELGYSCYYSHAKMPQQARNKVFHEFRQGKVRNLVCSDLLTRGIDIQAVNVVINFDFPKTAETYLHRIGRSGRFGHLGLAINLMSWNDRYSLYKIEQELGTEIKPIPAVIDKKLYVAENEDAVPRPFRIDELPKGNSTVHGKGYEYKGQPEQHQQQQHSQHHTPQQQQSSPGSAQATPSHAGTPQQQQPQQPQAPVQQIPGQYAPQAVPSPQYNGYPYQQHVPQQFAGYQPQQYNQYQPQQQPPQQQPAQQYQ</sequence>
<keyword evidence="10" id="KW-0810">Translation regulation</keyword>
<dbReference type="RefSeq" id="XP_049265699.1">
    <property type="nucleotide sequence ID" value="XM_049404778.1"/>
</dbReference>
<dbReference type="SMART" id="SM00490">
    <property type="entry name" value="HELICc"/>
    <property type="match status" value="1"/>
</dbReference>
<keyword evidence="8" id="KW-0509">mRNA transport</keyword>
<evidence type="ECO:0000256" key="12">
    <source>
        <dbReference type="ARBA" id="ARBA00038316"/>
    </source>
</evidence>
<dbReference type="InterPro" id="IPR001650">
    <property type="entry name" value="Helicase_C-like"/>
</dbReference>
<name>A0A8J5QVE8_9ASCO</name>
<comment type="catalytic activity">
    <reaction evidence="15">
        <text>ATP + H2O = ADP + phosphate + H(+)</text>
        <dbReference type="Rhea" id="RHEA:13065"/>
        <dbReference type="ChEBI" id="CHEBI:15377"/>
        <dbReference type="ChEBI" id="CHEBI:15378"/>
        <dbReference type="ChEBI" id="CHEBI:30616"/>
        <dbReference type="ChEBI" id="CHEBI:43474"/>
        <dbReference type="ChEBI" id="CHEBI:456216"/>
        <dbReference type="EC" id="3.6.4.13"/>
    </reaction>
</comment>
<dbReference type="GO" id="GO:0005524">
    <property type="term" value="F:ATP binding"/>
    <property type="evidence" value="ECO:0007669"/>
    <property type="project" value="UniProtKB-KW"/>
</dbReference>
<dbReference type="SMART" id="SM00487">
    <property type="entry name" value="DEXDc"/>
    <property type="match status" value="1"/>
</dbReference>
<dbReference type="GO" id="GO:0051028">
    <property type="term" value="P:mRNA transport"/>
    <property type="evidence" value="ECO:0007669"/>
    <property type="project" value="UniProtKB-KW"/>
</dbReference>
<evidence type="ECO:0000313" key="23">
    <source>
        <dbReference type="Proteomes" id="UP000694255"/>
    </source>
</evidence>
<evidence type="ECO:0000256" key="17">
    <source>
        <dbReference type="RuleBase" id="RU000492"/>
    </source>
</evidence>
<evidence type="ECO:0000256" key="2">
    <source>
        <dbReference type="ARBA" id="ARBA00012552"/>
    </source>
</evidence>
<dbReference type="InterPro" id="IPR011545">
    <property type="entry name" value="DEAD/DEAH_box_helicase_dom"/>
</dbReference>
<keyword evidence="3" id="KW-0963">Cytoplasm</keyword>
<feature type="region of interest" description="Disordered" evidence="18">
    <location>
        <begin position="1"/>
        <end position="21"/>
    </location>
</feature>
<dbReference type="GO" id="GO:0016787">
    <property type="term" value="F:hydrolase activity"/>
    <property type="evidence" value="ECO:0007669"/>
    <property type="project" value="UniProtKB-KW"/>
</dbReference>
<dbReference type="GO" id="GO:0006397">
    <property type="term" value="P:mRNA processing"/>
    <property type="evidence" value="ECO:0007669"/>
    <property type="project" value="UniProtKB-KW"/>
</dbReference>
<dbReference type="GeneID" id="73467956"/>
<evidence type="ECO:0000259" key="20">
    <source>
        <dbReference type="PROSITE" id="PS51194"/>
    </source>
</evidence>
<evidence type="ECO:0000256" key="11">
    <source>
        <dbReference type="ARBA" id="ARBA00022884"/>
    </source>
</evidence>
<dbReference type="EC" id="3.6.4.13" evidence="2"/>
<dbReference type="InterPro" id="IPR014001">
    <property type="entry name" value="Helicase_ATP-bd"/>
</dbReference>
<dbReference type="GO" id="GO:0006417">
    <property type="term" value="P:regulation of translation"/>
    <property type="evidence" value="ECO:0007669"/>
    <property type="project" value="UniProtKB-KW"/>
</dbReference>
<reference evidence="22 23" key="1">
    <citation type="journal article" date="2021" name="DNA Res.">
        <title>Genome analysis of Candida subhashii reveals its hybrid nature and dual mitochondrial genome conformations.</title>
        <authorList>
            <person name="Mixao V."/>
            <person name="Hegedusova E."/>
            <person name="Saus E."/>
            <person name="Pryszcz L.P."/>
            <person name="Cillingova A."/>
            <person name="Nosek J."/>
            <person name="Gabaldon T."/>
        </authorList>
    </citation>
    <scope>NUCLEOTIDE SEQUENCE [LARGE SCALE GENOMIC DNA]</scope>
    <source>
        <strain evidence="22 23">CBS 10753</strain>
    </source>
</reference>
<dbReference type="CDD" id="cd17940">
    <property type="entry name" value="DEADc_DDX6"/>
    <property type="match status" value="1"/>
</dbReference>
<dbReference type="InterPro" id="IPR000629">
    <property type="entry name" value="RNA-helicase_DEAD-box_CS"/>
</dbReference>
<feature type="compositionally biased region" description="Low complexity" evidence="18">
    <location>
        <begin position="438"/>
        <end position="489"/>
    </location>
</feature>
<evidence type="ECO:0000313" key="22">
    <source>
        <dbReference type="EMBL" id="KAG7665467.1"/>
    </source>
</evidence>
<evidence type="ECO:0000256" key="15">
    <source>
        <dbReference type="ARBA" id="ARBA00047984"/>
    </source>
</evidence>
<keyword evidence="9 17" id="KW-0067">ATP-binding</keyword>
<evidence type="ECO:0000256" key="10">
    <source>
        <dbReference type="ARBA" id="ARBA00022845"/>
    </source>
</evidence>
<evidence type="ECO:0000256" key="13">
    <source>
        <dbReference type="ARBA" id="ARBA00040210"/>
    </source>
</evidence>
<comment type="caution">
    <text evidence="22">The sequence shown here is derived from an EMBL/GenBank/DDBJ whole genome shotgun (WGS) entry which is preliminary data.</text>
</comment>
<dbReference type="PROSITE" id="PS51194">
    <property type="entry name" value="HELICASE_CTER"/>
    <property type="match status" value="1"/>
</dbReference>
<comment type="subcellular location">
    <subcellularLocation>
        <location evidence="1">Cytoplasm</location>
        <location evidence="1">P-body</location>
    </subcellularLocation>
</comment>
<organism evidence="22 23">
    <name type="scientific">[Candida] subhashii</name>
    <dbReference type="NCBI Taxonomy" id="561895"/>
    <lineage>
        <taxon>Eukaryota</taxon>
        <taxon>Fungi</taxon>
        <taxon>Dikarya</taxon>
        <taxon>Ascomycota</taxon>
        <taxon>Saccharomycotina</taxon>
        <taxon>Pichiomycetes</taxon>
        <taxon>Debaryomycetaceae</taxon>
        <taxon>Spathaspora</taxon>
    </lineage>
</organism>
<dbReference type="PROSITE" id="PS51195">
    <property type="entry name" value="Q_MOTIF"/>
    <property type="match status" value="1"/>
</dbReference>
<keyword evidence="6 17" id="KW-0378">Hydrolase</keyword>
<dbReference type="PANTHER" id="PTHR47960">
    <property type="entry name" value="DEAD-BOX ATP-DEPENDENT RNA HELICASE 50"/>
    <property type="match status" value="1"/>
</dbReference>
<dbReference type="GO" id="GO:0003724">
    <property type="term" value="F:RNA helicase activity"/>
    <property type="evidence" value="ECO:0007669"/>
    <property type="project" value="UniProtKB-EC"/>
</dbReference>
<evidence type="ECO:0000256" key="6">
    <source>
        <dbReference type="ARBA" id="ARBA00022801"/>
    </source>
</evidence>
<dbReference type="PROSITE" id="PS51192">
    <property type="entry name" value="HELICASE_ATP_BIND_1"/>
    <property type="match status" value="1"/>
</dbReference>
<evidence type="ECO:0000256" key="4">
    <source>
        <dbReference type="ARBA" id="ARBA00022664"/>
    </source>
</evidence>
<evidence type="ECO:0000259" key="21">
    <source>
        <dbReference type="PROSITE" id="PS51195"/>
    </source>
</evidence>
<dbReference type="Pfam" id="PF00270">
    <property type="entry name" value="DEAD"/>
    <property type="match status" value="1"/>
</dbReference>
<dbReference type="OrthoDB" id="10265785at2759"/>
<dbReference type="Pfam" id="PF00271">
    <property type="entry name" value="Helicase_C"/>
    <property type="match status" value="1"/>
</dbReference>
<evidence type="ECO:0000256" key="18">
    <source>
        <dbReference type="SAM" id="MobiDB-lite"/>
    </source>
</evidence>
<keyword evidence="5 17" id="KW-0547">Nucleotide-binding</keyword>
<gene>
    <name evidence="22" type="ORF">J8A68_001155</name>
</gene>
<feature type="domain" description="Helicase ATP-binding" evidence="19">
    <location>
        <begin position="61"/>
        <end position="231"/>
    </location>
</feature>
<keyword evidence="23" id="KW-1185">Reference proteome</keyword>
<evidence type="ECO:0000256" key="7">
    <source>
        <dbReference type="ARBA" id="ARBA00022806"/>
    </source>
</evidence>
<dbReference type="Proteomes" id="UP000694255">
    <property type="component" value="Unassembled WGS sequence"/>
</dbReference>
<evidence type="ECO:0000256" key="8">
    <source>
        <dbReference type="ARBA" id="ARBA00022816"/>
    </source>
</evidence>
<protein>
    <recommendedName>
        <fullName evidence="13">ATP-dependent RNA helicase DHH1</fullName>
        <ecNumber evidence="2">3.6.4.13</ecNumber>
    </recommendedName>
    <alternativeName>
        <fullName evidence="14">ATP-dependent RNA helicase dhh1</fullName>
    </alternativeName>
</protein>
<dbReference type="EMBL" id="JAGSYN010000050">
    <property type="protein sequence ID" value="KAG7665467.1"/>
    <property type="molecule type" value="Genomic_DNA"/>
</dbReference>
<feature type="short sequence motif" description="Q motif" evidence="16">
    <location>
        <begin position="30"/>
        <end position="58"/>
    </location>
</feature>
<feature type="compositionally biased region" description="Polar residues" evidence="18">
    <location>
        <begin position="1"/>
        <end position="11"/>
    </location>
</feature>
<evidence type="ECO:0000256" key="16">
    <source>
        <dbReference type="PROSITE-ProRule" id="PRU00552"/>
    </source>
</evidence>
<proteinExistence type="inferred from homology"/>
<dbReference type="GO" id="GO:0003723">
    <property type="term" value="F:RNA binding"/>
    <property type="evidence" value="ECO:0007669"/>
    <property type="project" value="UniProtKB-KW"/>
</dbReference>
<feature type="domain" description="DEAD-box RNA helicase Q" evidence="21">
    <location>
        <begin position="30"/>
        <end position="58"/>
    </location>
</feature>
<dbReference type="FunFam" id="3.40.50.300:FF:000364">
    <property type="entry name" value="ATP-dependent RNA helicase DDX6"/>
    <property type="match status" value="1"/>
</dbReference>
<dbReference type="GO" id="GO:0010494">
    <property type="term" value="C:cytoplasmic stress granule"/>
    <property type="evidence" value="ECO:0007669"/>
    <property type="project" value="UniProtKB-ARBA"/>
</dbReference>
<dbReference type="FunFam" id="3.40.50.300:FF:000114">
    <property type="entry name" value="ATP-dependent RNA helicase DDX6"/>
    <property type="match status" value="1"/>
</dbReference>
<evidence type="ECO:0000256" key="5">
    <source>
        <dbReference type="ARBA" id="ARBA00022741"/>
    </source>
</evidence>
<keyword evidence="11" id="KW-0694">RNA-binding</keyword>
<dbReference type="CDD" id="cd18787">
    <property type="entry name" value="SF2_C_DEAD"/>
    <property type="match status" value="1"/>
</dbReference>
<evidence type="ECO:0000259" key="19">
    <source>
        <dbReference type="PROSITE" id="PS51192"/>
    </source>
</evidence>
<dbReference type="InterPro" id="IPR014014">
    <property type="entry name" value="RNA_helicase_DEAD_Q_motif"/>
</dbReference>
<dbReference type="GO" id="GO:0000932">
    <property type="term" value="C:P-body"/>
    <property type="evidence" value="ECO:0007669"/>
    <property type="project" value="UniProtKB-SubCell"/>
</dbReference>